<dbReference type="STRING" id="1802391.A3D72_02630"/>
<keyword evidence="1" id="KW-0472">Membrane</keyword>
<keyword evidence="1" id="KW-1133">Transmembrane helix</keyword>
<proteinExistence type="predicted"/>
<evidence type="ECO:0000256" key="1">
    <source>
        <dbReference type="SAM" id="Phobius"/>
    </source>
</evidence>
<organism evidence="2 3">
    <name type="scientific">Candidatus Uhrbacteria bacterium RIFCSPHIGHO2_02_FULL_57_19</name>
    <dbReference type="NCBI Taxonomy" id="1802391"/>
    <lineage>
        <taxon>Bacteria</taxon>
        <taxon>Candidatus Uhriibacteriota</taxon>
    </lineage>
</organism>
<dbReference type="Proteomes" id="UP000176303">
    <property type="component" value="Unassembled WGS sequence"/>
</dbReference>
<gene>
    <name evidence="2" type="ORF">A3D72_02630</name>
</gene>
<feature type="transmembrane region" description="Helical" evidence="1">
    <location>
        <begin position="50"/>
        <end position="73"/>
    </location>
</feature>
<dbReference type="EMBL" id="MGDZ01000008">
    <property type="protein sequence ID" value="OGL74075.1"/>
    <property type="molecule type" value="Genomic_DNA"/>
</dbReference>
<keyword evidence="1" id="KW-0812">Transmembrane</keyword>
<name>A0A1F7U740_9BACT</name>
<comment type="caution">
    <text evidence="2">The sequence shown here is derived from an EMBL/GenBank/DDBJ whole genome shotgun (WGS) entry which is preliminary data.</text>
</comment>
<feature type="transmembrane region" description="Helical" evidence="1">
    <location>
        <begin position="85"/>
        <end position="107"/>
    </location>
</feature>
<feature type="transmembrane region" description="Helical" evidence="1">
    <location>
        <begin position="12"/>
        <end position="30"/>
    </location>
</feature>
<reference evidence="2 3" key="1">
    <citation type="journal article" date="2016" name="Nat. Commun.">
        <title>Thousands of microbial genomes shed light on interconnected biogeochemical processes in an aquifer system.</title>
        <authorList>
            <person name="Anantharaman K."/>
            <person name="Brown C.T."/>
            <person name="Hug L.A."/>
            <person name="Sharon I."/>
            <person name="Castelle C.J."/>
            <person name="Probst A.J."/>
            <person name="Thomas B.C."/>
            <person name="Singh A."/>
            <person name="Wilkins M.J."/>
            <person name="Karaoz U."/>
            <person name="Brodie E.L."/>
            <person name="Williams K.H."/>
            <person name="Hubbard S.S."/>
            <person name="Banfield J.F."/>
        </authorList>
    </citation>
    <scope>NUCLEOTIDE SEQUENCE [LARGE SCALE GENOMIC DNA]</scope>
</reference>
<accession>A0A1F7U740</accession>
<sequence>MNDKPNFGQTAAAFIGTSAAILAIGLLNVWSEFSTEIKTRLTLHAGIGPYSGKVLFGLLIGGAVWILADVLLLRMKNGNIVRWTFFFTLAVGAGMLMVFTPFLRLLLGE</sequence>
<evidence type="ECO:0000313" key="3">
    <source>
        <dbReference type="Proteomes" id="UP000176303"/>
    </source>
</evidence>
<evidence type="ECO:0000313" key="2">
    <source>
        <dbReference type="EMBL" id="OGL74075.1"/>
    </source>
</evidence>
<dbReference type="AlphaFoldDB" id="A0A1F7U740"/>
<protein>
    <submittedName>
        <fullName evidence="2">Uncharacterized protein</fullName>
    </submittedName>
</protein>